<comment type="similarity">
    <text evidence="2">Belongs to the PA-phosphatase related phosphoesterase family.</text>
</comment>
<dbReference type="Pfam" id="PF01569">
    <property type="entry name" value="PAP2"/>
    <property type="match status" value="1"/>
</dbReference>
<evidence type="ECO:0000259" key="7">
    <source>
        <dbReference type="Pfam" id="PF01569"/>
    </source>
</evidence>
<dbReference type="EMBL" id="OW152826">
    <property type="protein sequence ID" value="CAH2042653.1"/>
    <property type="molecule type" value="Genomic_DNA"/>
</dbReference>
<evidence type="ECO:0000256" key="6">
    <source>
        <dbReference type="SAM" id="Phobius"/>
    </source>
</evidence>
<keyword evidence="4 6" id="KW-1133">Transmembrane helix</keyword>
<feature type="transmembrane region" description="Helical" evidence="6">
    <location>
        <begin position="7"/>
        <end position="28"/>
    </location>
</feature>
<feature type="transmembrane region" description="Helical" evidence="6">
    <location>
        <begin position="56"/>
        <end position="76"/>
    </location>
</feature>
<evidence type="ECO:0000256" key="5">
    <source>
        <dbReference type="ARBA" id="ARBA00023136"/>
    </source>
</evidence>
<dbReference type="InterPro" id="IPR036938">
    <property type="entry name" value="PAP2/HPO_sf"/>
</dbReference>
<keyword evidence="5 6" id="KW-0472">Membrane</keyword>
<accession>A0ABN8HZD2</accession>
<sequence>MFVLRKIVVDGFIICALIFSIYATHYLWVPFHRGFFCGDESLMFPYRSDTVSTTTLRLVGLGLPILTFLICEWVVLRKEGTNRLCLNIPVPTWLRGFYCAATSFALGTCFVELTTNIAKTVIGRPRPHFLDLCQPSVDCSMPAWRGRYIQPDEYTCTGTNTEKFSDMYMSFLSGHSALSAYSNQFKEFNHPSGNSNDI</sequence>
<protein>
    <recommendedName>
        <fullName evidence="7">Phosphatidic acid phosphatase type 2/haloperoxidase domain-containing protein</fullName>
    </recommendedName>
</protein>
<dbReference type="SUPFAM" id="SSF48317">
    <property type="entry name" value="Acid phosphatase/Vanadium-dependent haloperoxidase"/>
    <property type="match status" value="1"/>
</dbReference>
<dbReference type="Proteomes" id="UP000837857">
    <property type="component" value="Chromosome 14"/>
</dbReference>
<dbReference type="PANTHER" id="PTHR10165">
    <property type="entry name" value="LIPID PHOSPHATE PHOSPHATASE"/>
    <property type="match status" value="1"/>
</dbReference>
<dbReference type="Gene3D" id="1.20.144.10">
    <property type="entry name" value="Phosphatidic acid phosphatase type 2/haloperoxidase"/>
    <property type="match status" value="1"/>
</dbReference>
<evidence type="ECO:0000313" key="8">
    <source>
        <dbReference type="EMBL" id="CAH2042653.1"/>
    </source>
</evidence>
<comment type="subcellular location">
    <subcellularLocation>
        <location evidence="1">Membrane</location>
        <topology evidence="1">Multi-pass membrane protein</topology>
    </subcellularLocation>
</comment>
<organism evidence="8 9">
    <name type="scientific">Iphiclides podalirius</name>
    <name type="common">scarce swallowtail</name>
    <dbReference type="NCBI Taxonomy" id="110791"/>
    <lineage>
        <taxon>Eukaryota</taxon>
        <taxon>Metazoa</taxon>
        <taxon>Ecdysozoa</taxon>
        <taxon>Arthropoda</taxon>
        <taxon>Hexapoda</taxon>
        <taxon>Insecta</taxon>
        <taxon>Pterygota</taxon>
        <taxon>Neoptera</taxon>
        <taxon>Endopterygota</taxon>
        <taxon>Lepidoptera</taxon>
        <taxon>Glossata</taxon>
        <taxon>Ditrysia</taxon>
        <taxon>Papilionoidea</taxon>
        <taxon>Papilionidae</taxon>
        <taxon>Papilioninae</taxon>
        <taxon>Iphiclides</taxon>
    </lineage>
</organism>
<keyword evidence="9" id="KW-1185">Reference proteome</keyword>
<evidence type="ECO:0000256" key="3">
    <source>
        <dbReference type="ARBA" id="ARBA00022692"/>
    </source>
</evidence>
<evidence type="ECO:0000256" key="2">
    <source>
        <dbReference type="ARBA" id="ARBA00008816"/>
    </source>
</evidence>
<evidence type="ECO:0000256" key="4">
    <source>
        <dbReference type="ARBA" id="ARBA00022989"/>
    </source>
</evidence>
<feature type="domain" description="Phosphatidic acid phosphatase type 2/haloperoxidase" evidence="7">
    <location>
        <begin position="101"/>
        <end position="181"/>
    </location>
</feature>
<evidence type="ECO:0000256" key="1">
    <source>
        <dbReference type="ARBA" id="ARBA00004141"/>
    </source>
</evidence>
<keyword evidence="3 6" id="KW-0812">Transmembrane</keyword>
<name>A0ABN8HZD2_9NEOP</name>
<dbReference type="InterPro" id="IPR000326">
    <property type="entry name" value="PAP2/HPO"/>
</dbReference>
<proteinExistence type="inferred from homology"/>
<dbReference type="InterPro" id="IPR043216">
    <property type="entry name" value="PAP-like"/>
</dbReference>
<gene>
    <name evidence="8" type="ORF">IPOD504_LOCUS3984</name>
</gene>
<reference evidence="8" key="1">
    <citation type="submission" date="2022-03" db="EMBL/GenBank/DDBJ databases">
        <authorList>
            <person name="Martin H S."/>
        </authorList>
    </citation>
    <scope>NUCLEOTIDE SEQUENCE</scope>
</reference>
<dbReference type="PANTHER" id="PTHR10165:SF103">
    <property type="entry name" value="PHOSPHOLIPID PHOSPHATASE HOMOLOG 1.2 HOMOLOG"/>
    <property type="match status" value="1"/>
</dbReference>
<feature type="non-terminal residue" evidence="8">
    <location>
        <position position="1"/>
    </location>
</feature>
<evidence type="ECO:0000313" key="9">
    <source>
        <dbReference type="Proteomes" id="UP000837857"/>
    </source>
</evidence>